<reference evidence="2 3" key="1">
    <citation type="submission" date="2022-10" db="EMBL/GenBank/DDBJ databases">
        <title>The complete genomes of actinobacterial strains from the NBC collection.</title>
        <authorList>
            <person name="Joergensen T.S."/>
            <person name="Alvarez Arevalo M."/>
            <person name="Sterndorff E.B."/>
            <person name="Faurdal D."/>
            <person name="Vuksanovic O."/>
            <person name="Mourched A.-S."/>
            <person name="Charusanti P."/>
            <person name="Shaw S."/>
            <person name="Blin K."/>
            <person name="Weber T."/>
        </authorList>
    </citation>
    <scope>NUCLEOTIDE SEQUENCE [LARGE SCALE GENOMIC DNA]</scope>
    <source>
        <strain evidence="2 3">NBC_00319</strain>
    </source>
</reference>
<feature type="signal peptide" evidence="1">
    <location>
        <begin position="1"/>
        <end position="29"/>
    </location>
</feature>
<evidence type="ECO:0000313" key="3">
    <source>
        <dbReference type="Proteomes" id="UP001432128"/>
    </source>
</evidence>
<sequence>MTMTRRISAATATAAVAAALATVAAGAAAAYDLPDIPSAPYTFDGAATLTVGPGHQPVTFPTSIVAATTNVAQFDGTFTPPAAIATVGGMQYTFSLVDPSKITGTSTAVSEGSTNYTLSATQSFAIRVSGMTMPGVGSGSAGFGMVPTSATCTTAPVTVALTGTINAANLLTDSPNIDTTFSGPVTIPTFADCGALTPIVNAALAGSGNTYSVRLTNAKRVAIQE</sequence>
<dbReference type="KEGG" id="whr:OG579_06230"/>
<dbReference type="Proteomes" id="UP001432128">
    <property type="component" value="Chromosome"/>
</dbReference>
<keyword evidence="3" id="KW-1185">Reference proteome</keyword>
<feature type="chain" id="PRO_5043547914" description="Dehydratase" evidence="1">
    <location>
        <begin position="30"/>
        <end position="225"/>
    </location>
</feature>
<protein>
    <recommendedName>
        <fullName evidence="4">Dehydratase</fullName>
    </recommendedName>
</protein>
<evidence type="ECO:0008006" key="4">
    <source>
        <dbReference type="Google" id="ProtNLM"/>
    </source>
</evidence>
<dbReference type="RefSeq" id="WP_328858471.1">
    <property type="nucleotide sequence ID" value="NZ_CP108021.1"/>
</dbReference>
<proteinExistence type="predicted"/>
<gene>
    <name evidence="2" type="ORF">OG579_06230</name>
</gene>
<dbReference type="AlphaFoldDB" id="A0AAU4K5P2"/>
<name>A0AAU4K5P2_9NOCA</name>
<keyword evidence="1" id="KW-0732">Signal</keyword>
<organism evidence="2 3">
    <name type="scientific">Williamsia herbipolensis</name>
    <dbReference type="NCBI Taxonomy" id="1603258"/>
    <lineage>
        <taxon>Bacteria</taxon>
        <taxon>Bacillati</taxon>
        <taxon>Actinomycetota</taxon>
        <taxon>Actinomycetes</taxon>
        <taxon>Mycobacteriales</taxon>
        <taxon>Nocardiaceae</taxon>
        <taxon>Williamsia</taxon>
    </lineage>
</organism>
<evidence type="ECO:0000313" key="2">
    <source>
        <dbReference type="EMBL" id="WUM21385.1"/>
    </source>
</evidence>
<evidence type="ECO:0000256" key="1">
    <source>
        <dbReference type="SAM" id="SignalP"/>
    </source>
</evidence>
<accession>A0AAU4K5P2</accession>
<dbReference type="EMBL" id="CP108021">
    <property type="protein sequence ID" value="WUM21385.1"/>
    <property type="molecule type" value="Genomic_DNA"/>
</dbReference>